<dbReference type="InterPro" id="IPR050312">
    <property type="entry name" value="IolE/XylAMocC-like"/>
</dbReference>
<dbReference type="RefSeq" id="WP_058930576.1">
    <property type="nucleotide sequence ID" value="NZ_CP013747.1"/>
</dbReference>
<evidence type="ECO:0000256" key="1">
    <source>
        <dbReference type="ARBA" id="ARBA00023277"/>
    </source>
</evidence>
<dbReference type="GO" id="GO:0016853">
    <property type="term" value="F:isomerase activity"/>
    <property type="evidence" value="ECO:0007669"/>
    <property type="project" value="UniProtKB-KW"/>
</dbReference>
<accession>A0A0U3FC83</accession>
<dbReference type="Pfam" id="PF01261">
    <property type="entry name" value="AP_endonuc_2"/>
    <property type="match status" value="1"/>
</dbReference>
<gene>
    <name evidence="3" type="ORF">AU252_09950</name>
</gene>
<dbReference type="InterPro" id="IPR036237">
    <property type="entry name" value="Xyl_isomerase-like_sf"/>
</dbReference>
<reference evidence="3 4" key="1">
    <citation type="submission" date="2015-12" db="EMBL/GenBank/DDBJ databases">
        <authorList>
            <person name="Shamseldin A."/>
            <person name="Moawad H."/>
            <person name="Abd El-Rahim W.M."/>
            <person name="Sadowsky M.J."/>
        </authorList>
    </citation>
    <scope>NUCLEOTIDE SEQUENCE [LARGE SCALE GENOMIC DNA]</scope>
    <source>
        <strain evidence="3 4">Ar51</strain>
    </source>
</reference>
<dbReference type="KEGG" id="psul:AU252_09950"/>
<protein>
    <submittedName>
        <fullName evidence="3">Xylose isomerase</fullName>
    </submittedName>
</protein>
<proteinExistence type="predicted"/>
<dbReference type="PANTHER" id="PTHR12110:SF21">
    <property type="entry name" value="XYLOSE ISOMERASE-LIKE TIM BARREL DOMAIN-CONTAINING PROTEIN"/>
    <property type="match status" value="1"/>
</dbReference>
<sequence length="298" mass="33190">MKYSVFTASTPEWTPQETATMLARQGWDGVEWRITDQKENSTPGFWAGNKSTWPMTRLEENLETMASVTRSASLEFSGLGSYVTCSEHEDVERILAATACLGAKQVRILSQPLGTATWGGRPASGIPARNLFEQARQDFQWIAQRAEHYGVKALLELHQWTIAPSASAALRLLDGLNPRHVGVIHDLGNLVIEGQEDYFATFELLGDYLAHIHVKNAVWKPIDNHDTDLPGVIRWGYAWAPLKKGQASVEDYFTALNHFGYDGWVTVEDFSTELSIDQRTADNLAYLKAVAKASVQAH</sequence>
<dbReference type="Proteomes" id="UP000065151">
    <property type="component" value="Chromosome"/>
</dbReference>
<organism evidence="3">
    <name type="scientific">Pseudarthrobacter sulfonivorans</name>
    <dbReference type="NCBI Taxonomy" id="121292"/>
    <lineage>
        <taxon>Bacteria</taxon>
        <taxon>Bacillati</taxon>
        <taxon>Actinomycetota</taxon>
        <taxon>Actinomycetes</taxon>
        <taxon>Micrococcales</taxon>
        <taxon>Micrococcaceae</taxon>
        <taxon>Pseudarthrobacter</taxon>
    </lineage>
</organism>
<keyword evidence="3" id="KW-0413">Isomerase</keyword>
<dbReference type="Gene3D" id="3.20.20.150">
    <property type="entry name" value="Divalent-metal-dependent TIM barrel enzymes"/>
    <property type="match status" value="1"/>
</dbReference>
<name>A0A0U3FC83_9MICC</name>
<dbReference type="InterPro" id="IPR013022">
    <property type="entry name" value="Xyl_isomerase-like_TIM-brl"/>
</dbReference>
<evidence type="ECO:0000313" key="3">
    <source>
        <dbReference type="EMBL" id="ALV41433.1"/>
    </source>
</evidence>
<keyword evidence="1" id="KW-0119">Carbohydrate metabolism</keyword>
<dbReference type="EMBL" id="CP013747">
    <property type="protein sequence ID" value="ALV41433.1"/>
    <property type="molecule type" value="Genomic_DNA"/>
</dbReference>
<feature type="domain" description="Xylose isomerase-like TIM barrel" evidence="2">
    <location>
        <begin position="61"/>
        <end position="289"/>
    </location>
</feature>
<evidence type="ECO:0000259" key="2">
    <source>
        <dbReference type="Pfam" id="PF01261"/>
    </source>
</evidence>
<dbReference type="STRING" id="121292.AU252_09950"/>
<evidence type="ECO:0000313" key="4">
    <source>
        <dbReference type="Proteomes" id="UP000065151"/>
    </source>
</evidence>
<dbReference type="AlphaFoldDB" id="A0A0U3FC83"/>
<dbReference type="PANTHER" id="PTHR12110">
    <property type="entry name" value="HYDROXYPYRUVATE ISOMERASE"/>
    <property type="match status" value="1"/>
</dbReference>
<dbReference type="SUPFAM" id="SSF51658">
    <property type="entry name" value="Xylose isomerase-like"/>
    <property type="match status" value="1"/>
</dbReference>